<evidence type="ECO:0000256" key="3">
    <source>
        <dbReference type="ARBA" id="ARBA00023125"/>
    </source>
</evidence>
<keyword evidence="2" id="KW-0805">Transcription regulation</keyword>
<evidence type="ECO:0000313" key="7">
    <source>
        <dbReference type="Proteomes" id="UP000598174"/>
    </source>
</evidence>
<dbReference type="Gene3D" id="1.10.10.10">
    <property type="entry name" value="Winged helix-like DNA-binding domain superfamily/Winged helix DNA-binding domain"/>
    <property type="match status" value="1"/>
</dbReference>
<dbReference type="InterPro" id="IPR000847">
    <property type="entry name" value="LysR_HTH_N"/>
</dbReference>
<feature type="domain" description="HTH lysR-type" evidence="5">
    <location>
        <begin position="22"/>
        <end position="79"/>
    </location>
</feature>
<dbReference type="EMBL" id="BOMM01000047">
    <property type="protein sequence ID" value="GIE13108.1"/>
    <property type="molecule type" value="Genomic_DNA"/>
</dbReference>
<dbReference type="GO" id="GO:0003700">
    <property type="term" value="F:DNA-binding transcription factor activity"/>
    <property type="evidence" value="ECO:0007669"/>
    <property type="project" value="InterPro"/>
</dbReference>
<organism evidence="6 7">
    <name type="scientific">Paractinoplanes ferrugineus</name>
    <dbReference type="NCBI Taxonomy" id="113564"/>
    <lineage>
        <taxon>Bacteria</taxon>
        <taxon>Bacillati</taxon>
        <taxon>Actinomycetota</taxon>
        <taxon>Actinomycetes</taxon>
        <taxon>Micromonosporales</taxon>
        <taxon>Micromonosporaceae</taxon>
        <taxon>Paractinoplanes</taxon>
    </lineage>
</organism>
<evidence type="ECO:0000313" key="6">
    <source>
        <dbReference type="EMBL" id="GIE13108.1"/>
    </source>
</evidence>
<dbReference type="GO" id="GO:0032993">
    <property type="term" value="C:protein-DNA complex"/>
    <property type="evidence" value="ECO:0007669"/>
    <property type="project" value="TreeGrafter"/>
</dbReference>
<dbReference type="AlphaFoldDB" id="A0A919J4Z7"/>
<name>A0A919J4Z7_9ACTN</name>
<evidence type="ECO:0000256" key="4">
    <source>
        <dbReference type="ARBA" id="ARBA00023163"/>
    </source>
</evidence>
<accession>A0A919J4Z7</accession>
<evidence type="ECO:0000259" key="5">
    <source>
        <dbReference type="PROSITE" id="PS50931"/>
    </source>
</evidence>
<dbReference type="PANTHER" id="PTHR30346:SF0">
    <property type="entry name" value="HCA OPERON TRANSCRIPTIONAL ACTIVATOR HCAR"/>
    <property type="match status" value="1"/>
</dbReference>
<sequence>MAGLVSKIDRVGPDTVAGMDDVETRELRYFVAVAEELHFGRAAVRLGIAQPPLSRAIRRLEHRLGVELLERTSRGNQLTEAGEVLLREARVALNAVSAAVRRSRRAGAAQPSLVLAMKPGGDEGLLPRILAAYESEPDALPVQFAFSLGERAAMLRSGRADVGLLHHPQNDLQGLASEALSVERRVVALADGHRLAAHDSVCLADLAGETMPQWPEAVDRGPGPVVRDAGELMQLVALGRVVALVGESARDRPYRGVTYRAVRDAPPATLVVAWPKGSRSRHVAAFVRAARTAAQVKPVECGRPASGSPPEP</sequence>
<dbReference type="Pfam" id="PF00126">
    <property type="entry name" value="HTH_1"/>
    <property type="match status" value="1"/>
</dbReference>
<dbReference type="Pfam" id="PF03466">
    <property type="entry name" value="LysR_substrate"/>
    <property type="match status" value="1"/>
</dbReference>
<dbReference type="PANTHER" id="PTHR30346">
    <property type="entry name" value="TRANSCRIPTIONAL DUAL REGULATOR HCAR-RELATED"/>
    <property type="match status" value="1"/>
</dbReference>
<dbReference type="PROSITE" id="PS50931">
    <property type="entry name" value="HTH_LYSR"/>
    <property type="match status" value="1"/>
</dbReference>
<dbReference type="SUPFAM" id="SSF53850">
    <property type="entry name" value="Periplasmic binding protein-like II"/>
    <property type="match status" value="1"/>
</dbReference>
<proteinExistence type="inferred from homology"/>
<dbReference type="InterPro" id="IPR036390">
    <property type="entry name" value="WH_DNA-bd_sf"/>
</dbReference>
<keyword evidence="3" id="KW-0238">DNA-binding</keyword>
<comment type="similarity">
    <text evidence="1">Belongs to the LysR transcriptional regulatory family.</text>
</comment>
<protein>
    <submittedName>
        <fullName evidence="6">LysR family transcriptional regulator</fullName>
    </submittedName>
</protein>
<reference evidence="6" key="1">
    <citation type="submission" date="2021-01" db="EMBL/GenBank/DDBJ databases">
        <title>Whole genome shotgun sequence of Actinoplanes ferrugineus NBRC 15555.</title>
        <authorList>
            <person name="Komaki H."/>
            <person name="Tamura T."/>
        </authorList>
    </citation>
    <scope>NUCLEOTIDE SEQUENCE</scope>
    <source>
        <strain evidence="6">NBRC 15555</strain>
    </source>
</reference>
<dbReference type="InterPro" id="IPR005119">
    <property type="entry name" value="LysR_subst-bd"/>
</dbReference>
<dbReference type="PRINTS" id="PR00039">
    <property type="entry name" value="HTHLYSR"/>
</dbReference>
<dbReference type="SUPFAM" id="SSF46785">
    <property type="entry name" value="Winged helix' DNA-binding domain"/>
    <property type="match status" value="1"/>
</dbReference>
<dbReference type="Gene3D" id="3.40.190.10">
    <property type="entry name" value="Periplasmic binding protein-like II"/>
    <property type="match status" value="4"/>
</dbReference>
<dbReference type="GO" id="GO:0003677">
    <property type="term" value="F:DNA binding"/>
    <property type="evidence" value="ECO:0007669"/>
    <property type="project" value="UniProtKB-KW"/>
</dbReference>
<keyword evidence="4" id="KW-0804">Transcription</keyword>
<comment type="caution">
    <text evidence="6">The sequence shown here is derived from an EMBL/GenBank/DDBJ whole genome shotgun (WGS) entry which is preliminary data.</text>
</comment>
<evidence type="ECO:0000256" key="2">
    <source>
        <dbReference type="ARBA" id="ARBA00023015"/>
    </source>
</evidence>
<dbReference type="CDD" id="cd08414">
    <property type="entry name" value="PBP2_LTTR_aromatics_like"/>
    <property type="match status" value="1"/>
</dbReference>
<dbReference type="FunFam" id="1.10.10.10:FF:000001">
    <property type="entry name" value="LysR family transcriptional regulator"/>
    <property type="match status" value="1"/>
</dbReference>
<keyword evidence="7" id="KW-1185">Reference proteome</keyword>
<dbReference type="InterPro" id="IPR036388">
    <property type="entry name" value="WH-like_DNA-bd_sf"/>
</dbReference>
<evidence type="ECO:0000256" key="1">
    <source>
        <dbReference type="ARBA" id="ARBA00009437"/>
    </source>
</evidence>
<dbReference type="Proteomes" id="UP000598174">
    <property type="component" value="Unassembled WGS sequence"/>
</dbReference>
<gene>
    <name evidence="6" type="ORF">Afe05nite_49480</name>
</gene>